<proteinExistence type="predicted"/>
<organism evidence="2 3">
    <name type="scientific">Elysia crispata</name>
    <name type="common">lettuce slug</name>
    <dbReference type="NCBI Taxonomy" id="231223"/>
    <lineage>
        <taxon>Eukaryota</taxon>
        <taxon>Metazoa</taxon>
        <taxon>Spiralia</taxon>
        <taxon>Lophotrochozoa</taxon>
        <taxon>Mollusca</taxon>
        <taxon>Gastropoda</taxon>
        <taxon>Heterobranchia</taxon>
        <taxon>Euthyneura</taxon>
        <taxon>Panpulmonata</taxon>
        <taxon>Sacoglossa</taxon>
        <taxon>Placobranchoidea</taxon>
        <taxon>Plakobranchidae</taxon>
        <taxon>Elysia</taxon>
    </lineage>
</organism>
<reference evidence="2" key="1">
    <citation type="journal article" date="2023" name="G3 (Bethesda)">
        <title>A reference genome for the long-term kleptoplast-retaining sea slug Elysia crispata morphotype clarki.</title>
        <authorList>
            <person name="Eastman K.E."/>
            <person name="Pendleton A.L."/>
            <person name="Shaikh M.A."/>
            <person name="Suttiyut T."/>
            <person name="Ogas R."/>
            <person name="Tomko P."/>
            <person name="Gavelis G."/>
            <person name="Widhalm J.R."/>
            <person name="Wisecaver J.H."/>
        </authorList>
    </citation>
    <scope>NUCLEOTIDE SEQUENCE</scope>
    <source>
        <strain evidence="2">ECLA1</strain>
    </source>
</reference>
<evidence type="ECO:0000313" key="2">
    <source>
        <dbReference type="EMBL" id="KAK3757082.1"/>
    </source>
</evidence>
<feature type="compositionally biased region" description="Low complexity" evidence="1">
    <location>
        <begin position="15"/>
        <end position="32"/>
    </location>
</feature>
<keyword evidence="3" id="KW-1185">Reference proteome</keyword>
<feature type="region of interest" description="Disordered" evidence="1">
    <location>
        <begin position="1"/>
        <end position="36"/>
    </location>
</feature>
<dbReference type="EMBL" id="JAWDGP010005413">
    <property type="protein sequence ID" value="KAK3757082.1"/>
    <property type="molecule type" value="Genomic_DNA"/>
</dbReference>
<evidence type="ECO:0000313" key="3">
    <source>
        <dbReference type="Proteomes" id="UP001283361"/>
    </source>
</evidence>
<evidence type="ECO:0000256" key="1">
    <source>
        <dbReference type="SAM" id="MobiDB-lite"/>
    </source>
</evidence>
<protein>
    <submittedName>
        <fullName evidence="2">Uncharacterized protein</fullName>
    </submittedName>
</protein>
<comment type="caution">
    <text evidence="2">The sequence shown here is derived from an EMBL/GenBank/DDBJ whole genome shotgun (WGS) entry which is preliminary data.</text>
</comment>
<gene>
    <name evidence="2" type="ORF">RRG08_021269</name>
</gene>
<accession>A0AAE1D4M0</accession>
<dbReference type="Proteomes" id="UP001283361">
    <property type="component" value="Unassembled WGS sequence"/>
</dbReference>
<sequence length="108" mass="11888">MVAALLSIDAHPPHTQVQTQRTQRQANNRTSTDSWIDLNRATVETQSQSKQSDKVRPNQAPFIVWPLYVRVGEPVGSLNSADRSNRWSVSGARVGGAALHHATSPYLT</sequence>
<dbReference type="AlphaFoldDB" id="A0AAE1D4M0"/>
<name>A0AAE1D4M0_9GAST</name>